<accession>A0A918T0E1</accession>
<dbReference type="PANTHER" id="PTHR43630:SF2">
    <property type="entry name" value="GLYCOSYLTRANSFERASE"/>
    <property type="match status" value="1"/>
</dbReference>
<feature type="region of interest" description="Disordered" evidence="2">
    <location>
        <begin position="19"/>
        <end position="50"/>
    </location>
</feature>
<reference evidence="4" key="2">
    <citation type="submission" date="2020-09" db="EMBL/GenBank/DDBJ databases">
        <authorList>
            <person name="Sun Q."/>
            <person name="Kim S."/>
        </authorList>
    </citation>
    <scope>NUCLEOTIDE SEQUENCE</scope>
    <source>
        <strain evidence="4">KCTC 23077</strain>
    </source>
</reference>
<dbReference type="InterPro" id="IPR029044">
    <property type="entry name" value="Nucleotide-diphossugar_trans"/>
</dbReference>
<dbReference type="Proteomes" id="UP000646426">
    <property type="component" value="Unassembled WGS sequence"/>
</dbReference>
<comment type="caution">
    <text evidence="4">The sequence shown here is derived from an EMBL/GenBank/DDBJ whole genome shotgun (WGS) entry which is preliminary data.</text>
</comment>
<proteinExistence type="inferred from homology"/>
<dbReference type="Gene3D" id="3.90.550.10">
    <property type="entry name" value="Spore Coat Polysaccharide Biosynthesis Protein SpsA, Chain A"/>
    <property type="match status" value="1"/>
</dbReference>
<comment type="similarity">
    <text evidence="1">Belongs to the glycosyltransferase 2 family. WaaE/KdtX subfamily.</text>
</comment>
<evidence type="ECO:0000256" key="1">
    <source>
        <dbReference type="ARBA" id="ARBA00038494"/>
    </source>
</evidence>
<dbReference type="EMBL" id="BMYD01000003">
    <property type="protein sequence ID" value="GHA82628.1"/>
    <property type="molecule type" value="Genomic_DNA"/>
</dbReference>
<evidence type="ECO:0000256" key="2">
    <source>
        <dbReference type="SAM" id="MobiDB-lite"/>
    </source>
</evidence>
<gene>
    <name evidence="4" type="ORF">GCM10007067_20770</name>
</gene>
<sequence length="303" mass="33681">MAGLCLRRGELQDMALGTGEAAGQQQVDDAHGDGPVNSRRYTRSPPETLRRMPGSLPLSGVVITFNEADRIARCVHSLAAVCHEVIVLDSGSTDATVSIAAAAGARAEHRAWDGFATQKNAVIALATQPWVMLLDADEWLEPEAQVELRALFSSRIEEADVWQLQRRTHYLGHAMRGGSFAREPVERLFRAHLRHAIRPVHEYLDVAGTRQALSSIRLEHDTARNPAEYRSKLARYARLWAEEQAARGRRATPGRGVLAAIAYAVKNLVVRGGFVDGVPGLRFHWEHMRYAHLKYTLLRSMAR</sequence>
<reference evidence="4" key="1">
    <citation type="journal article" date="2014" name="Int. J. Syst. Evol. Microbiol.">
        <title>Complete genome sequence of Corynebacterium casei LMG S-19264T (=DSM 44701T), isolated from a smear-ripened cheese.</title>
        <authorList>
            <consortium name="US DOE Joint Genome Institute (JGI-PGF)"/>
            <person name="Walter F."/>
            <person name="Albersmeier A."/>
            <person name="Kalinowski J."/>
            <person name="Ruckert C."/>
        </authorList>
    </citation>
    <scope>NUCLEOTIDE SEQUENCE</scope>
    <source>
        <strain evidence="4">KCTC 23077</strain>
    </source>
</reference>
<dbReference type="InterPro" id="IPR001173">
    <property type="entry name" value="Glyco_trans_2-like"/>
</dbReference>
<dbReference type="SUPFAM" id="SSF53448">
    <property type="entry name" value="Nucleotide-diphospho-sugar transferases"/>
    <property type="match status" value="1"/>
</dbReference>
<evidence type="ECO:0000259" key="3">
    <source>
        <dbReference type="Pfam" id="PF00535"/>
    </source>
</evidence>
<dbReference type="Pfam" id="PF00535">
    <property type="entry name" value="Glycos_transf_2"/>
    <property type="match status" value="1"/>
</dbReference>
<dbReference type="AlphaFoldDB" id="A0A918T0E1"/>
<protein>
    <submittedName>
        <fullName evidence="4">LPS biosynthesis protein</fullName>
    </submittedName>
</protein>
<feature type="domain" description="Glycosyltransferase 2-like" evidence="3">
    <location>
        <begin position="61"/>
        <end position="144"/>
    </location>
</feature>
<organism evidence="4 5">
    <name type="scientific">Cognatilysobacter bugurensis</name>
    <dbReference type="NCBI Taxonomy" id="543356"/>
    <lineage>
        <taxon>Bacteria</taxon>
        <taxon>Pseudomonadati</taxon>
        <taxon>Pseudomonadota</taxon>
        <taxon>Gammaproteobacteria</taxon>
        <taxon>Lysobacterales</taxon>
        <taxon>Lysobacteraceae</taxon>
        <taxon>Cognatilysobacter</taxon>
    </lineage>
</organism>
<dbReference type="CDD" id="cd02511">
    <property type="entry name" value="Beta4Glucosyltransferase"/>
    <property type="match status" value="1"/>
</dbReference>
<keyword evidence="5" id="KW-1185">Reference proteome</keyword>
<name>A0A918T0E1_9GAMM</name>
<evidence type="ECO:0000313" key="5">
    <source>
        <dbReference type="Proteomes" id="UP000646426"/>
    </source>
</evidence>
<dbReference type="PANTHER" id="PTHR43630">
    <property type="entry name" value="POLY-BETA-1,6-N-ACETYL-D-GLUCOSAMINE SYNTHASE"/>
    <property type="match status" value="1"/>
</dbReference>
<evidence type="ECO:0000313" key="4">
    <source>
        <dbReference type="EMBL" id="GHA82628.1"/>
    </source>
</evidence>